<dbReference type="PANTHER" id="PTHR10625:SF10">
    <property type="entry name" value="HISTONE DEACETYLASE HDAC1"/>
    <property type="match status" value="1"/>
</dbReference>
<dbReference type="PANTHER" id="PTHR10625">
    <property type="entry name" value="HISTONE DEACETYLASE HDAC1-RELATED"/>
    <property type="match status" value="1"/>
</dbReference>
<proteinExistence type="inferred from homology"/>
<evidence type="ECO:0000256" key="1">
    <source>
        <dbReference type="ARBA" id="ARBA00005947"/>
    </source>
</evidence>
<accession>A0A9X1VRH3</accession>
<dbReference type="GO" id="GO:0004407">
    <property type="term" value="F:histone deacetylase activity"/>
    <property type="evidence" value="ECO:0007669"/>
    <property type="project" value="TreeGrafter"/>
</dbReference>
<dbReference type="PRINTS" id="PR01270">
    <property type="entry name" value="HDASUPER"/>
</dbReference>
<dbReference type="InterPro" id="IPR000286">
    <property type="entry name" value="HDACs"/>
</dbReference>
<organism evidence="3 4">
    <name type="scientific">Variovorax terrae</name>
    <dbReference type="NCBI Taxonomy" id="2923278"/>
    <lineage>
        <taxon>Bacteria</taxon>
        <taxon>Pseudomonadati</taxon>
        <taxon>Pseudomonadota</taxon>
        <taxon>Betaproteobacteria</taxon>
        <taxon>Burkholderiales</taxon>
        <taxon>Comamonadaceae</taxon>
        <taxon>Variovorax</taxon>
    </lineage>
</organism>
<dbReference type="EMBL" id="JALGBI010000001">
    <property type="protein sequence ID" value="MCJ0762481.1"/>
    <property type="molecule type" value="Genomic_DNA"/>
</dbReference>
<protein>
    <submittedName>
        <fullName evidence="3">Class II histone deacetylase</fullName>
    </submittedName>
</protein>
<feature type="domain" description="Histone deacetylase" evidence="2">
    <location>
        <begin position="36"/>
        <end position="315"/>
    </location>
</feature>
<dbReference type="Proteomes" id="UP001139447">
    <property type="component" value="Unassembled WGS sequence"/>
</dbReference>
<dbReference type="InterPro" id="IPR023696">
    <property type="entry name" value="Ureohydrolase_dom_sf"/>
</dbReference>
<name>A0A9X1VRH3_9BURK</name>
<dbReference type="InterPro" id="IPR023801">
    <property type="entry name" value="His_deacetylse_dom"/>
</dbReference>
<comment type="similarity">
    <text evidence="1">Belongs to the histone deacetylase family.</text>
</comment>
<keyword evidence="4" id="KW-1185">Reference proteome</keyword>
<dbReference type="Pfam" id="PF00850">
    <property type="entry name" value="Hist_deacetyl"/>
    <property type="match status" value="1"/>
</dbReference>
<reference evidence="3" key="1">
    <citation type="submission" date="2022-03" db="EMBL/GenBank/DDBJ databases">
        <authorList>
            <person name="Woo C.Y."/>
        </authorList>
    </citation>
    <scope>NUCLEOTIDE SEQUENCE</scope>
    <source>
        <strain evidence="3">CYS-02</strain>
    </source>
</reference>
<dbReference type="GO" id="GO:0040029">
    <property type="term" value="P:epigenetic regulation of gene expression"/>
    <property type="evidence" value="ECO:0007669"/>
    <property type="project" value="TreeGrafter"/>
</dbReference>
<dbReference type="InterPro" id="IPR037138">
    <property type="entry name" value="His_deacetylse_dom_sf"/>
</dbReference>
<evidence type="ECO:0000259" key="2">
    <source>
        <dbReference type="Pfam" id="PF00850"/>
    </source>
</evidence>
<dbReference type="AlphaFoldDB" id="A0A9X1VRH3"/>
<evidence type="ECO:0000313" key="4">
    <source>
        <dbReference type="Proteomes" id="UP001139447"/>
    </source>
</evidence>
<dbReference type="Gene3D" id="3.40.800.20">
    <property type="entry name" value="Histone deacetylase domain"/>
    <property type="match status" value="1"/>
</dbReference>
<sequence>MTTTGFVTDELCFWHDPGNYALMLKPGGFIEPYNRHIENADPKRRLLNLLDVSGLLGQMTAIAARDAEPAELTRLHSPDYVARVRQLAEGGGGDTGMGAPISSNGWSAARRSAGCALSAVDAVMQQRVDTAYALTRPPGHHAEPEQGMGFCIFANAALAAEHAIRQYGVQRVAIVDWDVHFGNGTQKCFEARRDVLTISVHQQAGFPLVKGEADELGTGDGLGYNLNVPLPPGCGFGAYRHAFEQIVLPALEAYRPELIIVACGYDAGRLDPLGRMMLDGHAFRWMTAAMQDMARRHAQGRLVMTHEGGYCPVSVPFFGLAVLEQLSGIATEATCPFTAHHALIPGQALQDHQRQLVAALTGHFEDVRQRHWSHPAP</sequence>
<dbReference type="RefSeq" id="WP_243304770.1">
    <property type="nucleotide sequence ID" value="NZ_JALGBI010000001.1"/>
</dbReference>
<comment type="caution">
    <text evidence="3">The sequence shown here is derived from an EMBL/GenBank/DDBJ whole genome shotgun (WGS) entry which is preliminary data.</text>
</comment>
<dbReference type="CDD" id="cd09996">
    <property type="entry name" value="HDAC_classII_1"/>
    <property type="match status" value="1"/>
</dbReference>
<dbReference type="SUPFAM" id="SSF52768">
    <property type="entry name" value="Arginase/deacetylase"/>
    <property type="match status" value="1"/>
</dbReference>
<gene>
    <name evidence="3" type="ORF">MMF98_04580</name>
</gene>
<evidence type="ECO:0000313" key="3">
    <source>
        <dbReference type="EMBL" id="MCJ0762481.1"/>
    </source>
</evidence>